<sequence>MHDKHPSRRSVLAMLSAAPVVAGTALAAPGIAEAATGRSPSSGSVPDGLRPGGAFDDLVARLAAEDRFSGTVLLEHRDRPVLERAYGMADHARGIPNESGTIFSTASVTKLFTSIAIAQLAEQGALHHHDTVGRHLDGFAPEVADAVTVHQLLTHTSGLGNYMRIGDFWREAATWDSVEEAWEGTLRYVRMDRPTLVPGSGSVYSNTGFVILGAIVARLSDMTYYDYIRTRVFAASRTTATDFYTLPRWRADRRIAHPYVKDGDEITDVIDDRQTFVGTPAGGAFATAADLARIVKTLLRGDLVGEQHLYLAMSPKTPRDPGADPAAAAEPPPPASFGNYLTISALTGGQWVLGHGGGAPGISANVHWFPDSDWFVAVLANCDDAAGEVVNAAVRHITE</sequence>
<dbReference type="InterPro" id="IPR050491">
    <property type="entry name" value="AmpC-like"/>
</dbReference>
<reference evidence="3 4" key="1">
    <citation type="submission" date="2018-03" db="EMBL/GenBank/DDBJ databases">
        <title>Genomic Encyclopedia of Archaeal and Bacterial Type Strains, Phase II (KMG-II): from individual species to whole genera.</title>
        <authorList>
            <person name="Goeker M."/>
        </authorList>
    </citation>
    <scope>NUCLEOTIDE SEQUENCE [LARGE SCALE GENOMIC DNA]</scope>
    <source>
        <strain evidence="3 4">DSM 45601</strain>
    </source>
</reference>
<dbReference type="InterPro" id="IPR006311">
    <property type="entry name" value="TAT_signal"/>
</dbReference>
<feature type="chain" id="PRO_5015437045" evidence="1">
    <location>
        <begin position="28"/>
        <end position="399"/>
    </location>
</feature>
<dbReference type="SUPFAM" id="SSF56601">
    <property type="entry name" value="beta-lactamase/transpeptidase-like"/>
    <property type="match status" value="1"/>
</dbReference>
<keyword evidence="1" id="KW-0732">Signal</keyword>
<gene>
    <name evidence="3" type="ORF">CLV72_1011100</name>
</gene>
<proteinExistence type="predicted"/>
<dbReference type="PANTHER" id="PTHR46825">
    <property type="entry name" value="D-ALANYL-D-ALANINE-CARBOXYPEPTIDASE/ENDOPEPTIDASE AMPH"/>
    <property type="match status" value="1"/>
</dbReference>
<evidence type="ECO:0000259" key="2">
    <source>
        <dbReference type="Pfam" id="PF00144"/>
    </source>
</evidence>
<evidence type="ECO:0000256" key="1">
    <source>
        <dbReference type="SAM" id="SignalP"/>
    </source>
</evidence>
<dbReference type="Gene3D" id="3.40.710.10">
    <property type="entry name" value="DD-peptidase/beta-lactamase superfamily"/>
    <property type="match status" value="1"/>
</dbReference>
<evidence type="ECO:0000313" key="4">
    <source>
        <dbReference type="Proteomes" id="UP000237846"/>
    </source>
</evidence>
<dbReference type="InterPro" id="IPR001466">
    <property type="entry name" value="Beta-lactam-related"/>
</dbReference>
<dbReference type="PROSITE" id="PS51318">
    <property type="entry name" value="TAT"/>
    <property type="match status" value="1"/>
</dbReference>
<dbReference type="InterPro" id="IPR012338">
    <property type="entry name" value="Beta-lactam/transpept-like"/>
</dbReference>
<dbReference type="Proteomes" id="UP000237846">
    <property type="component" value="Unassembled WGS sequence"/>
</dbReference>
<dbReference type="RefSeq" id="WP_106240188.1">
    <property type="nucleotide sequence ID" value="NZ_PVZC01000001.1"/>
</dbReference>
<dbReference type="Pfam" id="PF00144">
    <property type="entry name" value="Beta-lactamase"/>
    <property type="match status" value="1"/>
</dbReference>
<name>A0A2T0QF03_9ACTN</name>
<accession>A0A2T0QF03</accession>
<dbReference type="EMBL" id="PVZC01000001">
    <property type="protein sequence ID" value="PRY02498.1"/>
    <property type="molecule type" value="Genomic_DNA"/>
</dbReference>
<dbReference type="PANTHER" id="PTHR46825:SF9">
    <property type="entry name" value="BETA-LACTAMASE-RELATED DOMAIN-CONTAINING PROTEIN"/>
    <property type="match status" value="1"/>
</dbReference>
<dbReference type="OrthoDB" id="3863176at2"/>
<evidence type="ECO:0000313" key="3">
    <source>
        <dbReference type="EMBL" id="PRY02498.1"/>
    </source>
</evidence>
<comment type="caution">
    <text evidence="3">The sequence shown here is derived from an EMBL/GenBank/DDBJ whole genome shotgun (WGS) entry which is preliminary data.</text>
</comment>
<dbReference type="AlphaFoldDB" id="A0A2T0QF03"/>
<organism evidence="3 4">
    <name type="scientific">Allonocardiopsis opalescens</name>
    <dbReference type="NCBI Taxonomy" id="1144618"/>
    <lineage>
        <taxon>Bacteria</taxon>
        <taxon>Bacillati</taxon>
        <taxon>Actinomycetota</taxon>
        <taxon>Actinomycetes</taxon>
        <taxon>Streptosporangiales</taxon>
        <taxon>Allonocardiopsis</taxon>
    </lineage>
</organism>
<feature type="domain" description="Beta-lactamase-related" evidence="2">
    <location>
        <begin position="55"/>
        <end position="389"/>
    </location>
</feature>
<keyword evidence="4" id="KW-1185">Reference proteome</keyword>
<protein>
    <submittedName>
        <fullName evidence="3">CubicO group peptidase (Beta-lactamase class C family)</fullName>
    </submittedName>
</protein>
<feature type="signal peptide" evidence="1">
    <location>
        <begin position="1"/>
        <end position="27"/>
    </location>
</feature>